<dbReference type="RefSeq" id="WP_147331524.1">
    <property type="nucleotide sequence ID" value="NZ_QSTF01000011.1"/>
</dbReference>
<organism evidence="1">
    <name type="scientific">Phocaeicola plebeius</name>
    <dbReference type="NCBI Taxonomy" id="310297"/>
    <lineage>
        <taxon>Bacteria</taxon>
        <taxon>Pseudomonadati</taxon>
        <taxon>Bacteroidota</taxon>
        <taxon>Bacteroidia</taxon>
        <taxon>Bacteroidales</taxon>
        <taxon>Bacteroidaceae</taxon>
        <taxon>Phocaeicola</taxon>
    </lineage>
</organism>
<proteinExistence type="predicted"/>
<evidence type="ECO:0000313" key="1">
    <source>
        <dbReference type="EMBL" id="RGM40940.1"/>
    </source>
</evidence>
<name>A0A3E4WFF9_9BACT</name>
<sequence>MIEIKDISGKTRFSTPINKGAKGKFTLMKEDYIVLPFSVPEPIYFKLGDYVDLSGVLDDSLGGLLSKVYEVTDLQKPSFNASTAGYDYELKLDAYYWKWKNKIFKYTPEHAGYEASWSLTAALDVQLGVFLRNLKALGYTYKGKEFVFEIDSTVENKAVAMTYDNMNLLDALFSMAGEDKWNCDCWITDNVIHFGRNEFGDAVKIELGVEASAMTRSESKGTYATRIYAFGSTRNIPENYRSIEEQTVVNGVVQRRLMLPAGTPYIDVYPDMSQEEAIEDIVVFDEVYPRLESTMSSVSTRTETVTNEDGGQETVTYYRYRDTGLNFSKDYILPGQELTIIFQSGKMNGLEFGVIFDPDNNGSQLWEIVRSEDYGRPLPDDTIYPENDDKYILSGFDPKFVSVQMIPDAEQELKEKAQKIADQRKKDDGTYYTTLRSEWVNEDKLKRFFEFGQKINLVNKAFFENGRESRVLGWEFNLDIPWVRHEVA</sequence>
<comment type="caution">
    <text evidence="1">The sequence shown here is derived from an EMBL/GenBank/DDBJ whole genome shotgun (WGS) entry which is preliminary data.</text>
</comment>
<dbReference type="Proteomes" id="UP000260780">
    <property type="component" value="Unassembled WGS sequence"/>
</dbReference>
<dbReference type="AlphaFoldDB" id="A0A3E4WFF9"/>
<dbReference type="EMBL" id="QSTF01000011">
    <property type="protein sequence ID" value="RGM40940.1"/>
    <property type="molecule type" value="Genomic_DNA"/>
</dbReference>
<gene>
    <name evidence="1" type="ORF">DXC17_06125</name>
</gene>
<reference evidence="1" key="1">
    <citation type="submission" date="2018-08" db="EMBL/GenBank/DDBJ databases">
        <title>A genome reference for cultivated species of the human gut microbiota.</title>
        <authorList>
            <person name="Zou Y."/>
            <person name="Xue W."/>
            <person name="Luo G."/>
        </authorList>
    </citation>
    <scope>NUCLEOTIDE SEQUENCE [LARGE SCALE GENOMIC DNA]</scope>
    <source>
        <strain evidence="1">OM08-14</strain>
    </source>
</reference>
<protein>
    <submittedName>
        <fullName evidence="1">Uncharacterized protein</fullName>
    </submittedName>
</protein>
<accession>A0A3E4WFF9</accession>